<dbReference type="InterPro" id="IPR006408">
    <property type="entry name" value="P-type_ATPase_IIB"/>
</dbReference>
<dbReference type="InterPro" id="IPR008250">
    <property type="entry name" value="ATPase_P-typ_transduc_dom_A_sf"/>
</dbReference>
<evidence type="ECO:0000256" key="9">
    <source>
        <dbReference type="ARBA" id="ARBA00022840"/>
    </source>
</evidence>
<keyword evidence="12" id="KW-1278">Translocase</keyword>
<reference evidence="19" key="1">
    <citation type="submission" date="2013-07" db="EMBL/GenBank/DDBJ databases">
        <title>The genome of Eucalyptus grandis.</title>
        <authorList>
            <person name="Schmutz J."/>
            <person name="Hayes R."/>
            <person name="Myburg A."/>
            <person name="Tuskan G."/>
            <person name="Grattapaglia D."/>
            <person name="Rokhsar D.S."/>
        </authorList>
    </citation>
    <scope>NUCLEOTIDE SEQUENCE</scope>
    <source>
        <tissue evidence="19">Leaf extractions</tissue>
    </source>
</reference>
<evidence type="ECO:0000256" key="1">
    <source>
        <dbReference type="ARBA" id="ARBA00004141"/>
    </source>
</evidence>
<evidence type="ECO:0000259" key="18">
    <source>
        <dbReference type="SMART" id="SM00831"/>
    </source>
</evidence>
<keyword evidence="13 17" id="KW-1133">Transmembrane helix</keyword>
<evidence type="ECO:0000256" key="5">
    <source>
        <dbReference type="ARBA" id="ARBA00022692"/>
    </source>
</evidence>
<feature type="transmembrane region" description="Helical" evidence="17">
    <location>
        <begin position="853"/>
        <end position="873"/>
    </location>
</feature>
<dbReference type="Pfam" id="PF00690">
    <property type="entry name" value="Cation_ATPase_N"/>
    <property type="match status" value="1"/>
</dbReference>
<dbReference type="Gramene" id="KCW57760">
    <property type="protein sequence ID" value="KCW57760"/>
    <property type="gene ID" value="EUGRSUZ_H00510"/>
</dbReference>
<dbReference type="AlphaFoldDB" id="A0A059AWD9"/>
<keyword evidence="6" id="KW-0479">Metal-binding</keyword>
<dbReference type="InterPro" id="IPR004014">
    <property type="entry name" value="ATPase_P-typ_cation-transptr_N"/>
</dbReference>
<name>A0A059AWD9_EUCGR</name>
<dbReference type="GO" id="GO:0005524">
    <property type="term" value="F:ATP binding"/>
    <property type="evidence" value="ECO:0007669"/>
    <property type="project" value="UniProtKB-KW"/>
</dbReference>
<keyword evidence="7 17" id="KW-0547">Nucleotide-binding</keyword>
<evidence type="ECO:0000256" key="12">
    <source>
        <dbReference type="ARBA" id="ARBA00022967"/>
    </source>
</evidence>
<evidence type="ECO:0000256" key="2">
    <source>
        <dbReference type="ARBA" id="ARBA00006124"/>
    </source>
</evidence>
<evidence type="ECO:0000256" key="14">
    <source>
        <dbReference type="ARBA" id="ARBA00023065"/>
    </source>
</evidence>
<evidence type="ECO:0000256" key="8">
    <source>
        <dbReference type="ARBA" id="ARBA00022837"/>
    </source>
</evidence>
<dbReference type="EMBL" id="KK198760">
    <property type="protein sequence ID" value="KCW57760.1"/>
    <property type="molecule type" value="Genomic_DNA"/>
</dbReference>
<keyword evidence="14 17" id="KW-0406">Ion transport</keyword>
<dbReference type="SUPFAM" id="SSF56784">
    <property type="entry name" value="HAD-like"/>
    <property type="match status" value="1"/>
</dbReference>
<comment type="catalytic activity">
    <reaction evidence="16 17">
        <text>Ca(2+)(in) + ATP + H2O = Ca(2+)(out) + ADP + phosphate + H(+)</text>
        <dbReference type="Rhea" id="RHEA:18105"/>
        <dbReference type="ChEBI" id="CHEBI:15377"/>
        <dbReference type="ChEBI" id="CHEBI:15378"/>
        <dbReference type="ChEBI" id="CHEBI:29108"/>
        <dbReference type="ChEBI" id="CHEBI:30616"/>
        <dbReference type="ChEBI" id="CHEBI:43474"/>
        <dbReference type="ChEBI" id="CHEBI:456216"/>
        <dbReference type="EC" id="7.2.2.10"/>
    </reaction>
</comment>
<evidence type="ECO:0000256" key="6">
    <source>
        <dbReference type="ARBA" id="ARBA00022723"/>
    </source>
</evidence>
<dbReference type="FunFam" id="1.20.1110.10:FF:000039">
    <property type="entry name" value="Calcium-transporting ATPase"/>
    <property type="match status" value="1"/>
</dbReference>
<evidence type="ECO:0000256" key="10">
    <source>
        <dbReference type="ARBA" id="ARBA00022842"/>
    </source>
</evidence>
<evidence type="ECO:0000256" key="4">
    <source>
        <dbReference type="ARBA" id="ARBA00022568"/>
    </source>
</evidence>
<dbReference type="PRINTS" id="PR00120">
    <property type="entry name" value="HATPASE"/>
</dbReference>
<keyword evidence="15 17" id="KW-0472">Membrane</keyword>
<dbReference type="SUPFAM" id="SSF81665">
    <property type="entry name" value="Calcium ATPase, transmembrane domain M"/>
    <property type="match status" value="1"/>
</dbReference>
<sequence length="900" mass="98921">MTSILRGNYPRYGVSLDLPAAMRKFAKRWHLAFVTIYCSRAITTFAKKTKKLSPRKSPSYTSIPIHDLSDHPSSFNIDQSQLTKLVKDKDLGHLQEFGGVQKVISALETDVSTGISGDPDDVSRRQNAFGINSYKKPPAKGFFHFVVEAFKDLTIMILLVCAGLSLGFGIKEDGVKEGCSSYSRKTLLKNSTWSQVNRKENPFLFSGTKIADGFARMLVTSVGMSTTWGEMMSSISRDNSEQTPLQARLNKLTSSIGKVGLAVAFLVLVVLLIRYFTGNTQDENGNREFIAGQTTGNDIMNSVVGIIAAAVTIVVVAIPEGLPLAVTLTLAYSMKRMMADQAMVRKLSACETMGSATTICTDKTGTLTMNQMKVTKFWVGQDSVAENTFSSVSRSSLGSEYEFSGSPTEKAILSWAVLQLSMDMEETKKSCEVIQVEAFNSQKKRSGVLIRKSLDNTLHVHWKGAAEMVLAKCSSFYDGSGTVKDLDDDERARFEQIIQEDGKKIEEDGLTLLGLVGIKDPCRPGVKSAIQACQDAGVNIKMITGDNIFTAKAIAAECGILRPGDGAFSGAIVEGAEFRSYTPEERLRRVEKIRVMARSSPFDKLLMVQCLKQKGHVVAVTGDGTNDAPALKEADIGLSMGIQGTEVAKESSDIVILDDNFASVATVLQWGRCVYNNIQKFIQFQLTVNVAALVINFVAAVSSGDVPLTAVQLLWVNLIMDTLGALALATERPTRELMEKPPVGRTEPLITNVMWRNIVAQATYQMAVLLTLQFKGESIFGVDEAVKRTLIFNAFVLCQVFNEFNARKLEKRNVFKGIHKNKLFLGIIFVTVVLQVVMVEFLKRFADTERLSWGQWGACVWIAAASWPIGWVVKCIPVPDTPIFSYLGLKSKKLAYRIPY</sequence>
<dbReference type="GO" id="GO:0016887">
    <property type="term" value="F:ATP hydrolysis activity"/>
    <property type="evidence" value="ECO:0007669"/>
    <property type="project" value="InterPro"/>
</dbReference>
<dbReference type="PANTHER" id="PTHR24093:SF434">
    <property type="entry name" value="CALCIUM-TRANSPORTING ATPASE 13, PLASMA MEMBRANE-TYPE-RELATED"/>
    <property type="match status" value="1"/>
</dbReference>
<dbReference type="GO" id="GO:0046872">
    <property type="term" value="F:metal ion binding"/>
    <property type="evidence" value="ECO:0007669"/>
    <property type="project" value="UniProtKB-KW"/>
</dbReference>
<comment type="similarity">
    <text evidence="2 17">Belongs to the cation transport ATPase (P-type) (TC 3.A.3) family. Type IIB subfamily.</text>
</comment>
<dbReference type="NCBIfam" id="TIGR01494">
    <property type="entry name" value="ATPase_P-type"/>
    <property type="match status" value="2"/>
</dbReference>
<evidence type="ECO:0000256" key="7">
    <source>
        <dbReference type="ARBA" id="ARBA00022741"/>
    </source>
</evidence>
<dbReference type="PANTHER" id="PTHR24093">
    <property type="entry name" value="CATION TRANSPORTING ATPASE"/>
    <property type="match status" value="1"/>
</dbReference>
<dbReference type="EC" id="7.2.2.10" evidence="17"/>
<keyword evidence="11" id="KW-0112">Calmodulin-binding</keyword>
<gene>
    <name evidence="19" type="ORF">EUGRSUZ_H00510</name>
</gene>
<dbReference type="InterPro" id="IPR023298">
    <property type="entry name" value="ATPase_P-typ_TM_dom_sf"/>
</dbReference>
<dbReference type="Pfam" id="PF00689">
    <property type="entry name" value="Cation_ATPase_C"/>
    <property type="match status" value="1"/>
</dbReference>
<keyword evidence="9 17" id="KW-0067">ATP-binding</keyword>
<dbReference type="Gene3D" id="3.40.1110.10">
    <property type="entry name" value="Calcium-transporting ATPase, cytoplasmic domain N"/>
    <property type="match status" value="1"/>
</dbReference>
<evidence type="ECO:0000256" key="17">
    <source>
        <dbReference type="RuleBase" id="RU361146"/>
    </source>
</evidence>
<feature type="transmembrane region" description="Helical" evidence="17">
    <location>
        <begin position="823"/>
        <end position="841"/>
    </location>
</feature>
<evidence type="ECO:0000256" key="11">
    <source>
        <dbReference type="ARBA" id="ARBA00022860"/>
    </source>
</evidence>
<keyword evidence="5 17" id="KW-0812">Transmembrane</keyword>
<protein>
    <recommendedName>
        <fullName evidence="17">Calcium-transporting ATPase</fullName>
        <ecNumber evidence="17">7.2.2.10</ecNumber>
    </recommendedName>
</protein>
<dbReference type="InterPro" id="IPR006068">
    <property type="entry name" value="ATPase_P-typ_cation-transptr_C"/>
</dbReference>
<keyword evidence="3 17" id="KW-0813">Transport</keyword>
<evidence type="ECO:0000256" key="13">
    <source>
        <dbReference type="ARBA" id="ARBA00022989"/>
    </source>
</evidence>
<evidence type="ECO:0000256" key="15">
    <source>
        <dbReference type="ARBA" id="ARBA00023136"/>
    </source>
</evidence>
<dbReference type="Gene3D" id="1.20.1110.10">
    <property type="entry name" value="Calcium-transporting ATPase, transmembrane domain"/>
    <property type="match status" value="2"/>
</dbReference>
<evidence type="ECO:0000256" key="16">
    <source>
        <dbReference type="ARBA" id="ARBA00048694"/>
    </source>
</evidence>
<dbReference type="InterPro" id="IPR001757">
    <property type="entry name" value="P_typ_ATPase"/>
</dbReference>
<dbReference type="NCBIfam" id="TIGR01517">
    <property type="entry name" value="ATPase-IIB_Ca"/>
    <property type="match status" value="1"/>
</dbReference>
<dbReference type="InterPro" id="IPR036412">
    <property type="entry name" value="HAD-like_sf"/>
</dbReference>
<proteinExistence type="inferred from homology"/>
<keyword evidence="10" id="KW-0460">Magnesium</keyword>
<dbReference type="GO" id="GO:0005516">
    <property type="term" value="F:calmodulin binding"/>
    <property type="evidence" value="ECO:0007669"/>
    <property type="project" value="UniProtKB-KW"/>
</dbReference>
<evidence type="ECO:0000313" key="19">
    <source>
        <dbReference type="EMBL" id="KCW57760.1"/>
    </source>
</evidence>
<dbReference type="InterPro" id="IPR044492">
    <property type="entry name" value="P_typ_ATPase_HD_dom"/>
</dbReference>
<accession>A0A059AWD9</accession>
<dbReference type="SFLD" id="SFLDS00003">
    <property type="entry name" value="Haloacid_Dehalogenase"/>
    <property type="match status" value="1"/>
</dbReference>
<dbReference type="SFLD" id="SFLDF00027">
    <property type="entry name" value="p-type_atpase"/>
    <property type="match status" value="1"/>
</dbReference>
<dbReference type="SMART" id="SM00831">
    <property type="entry name" value="Cation_ATPase_N"/>
    <property type="match status" value="1"/>
</dbReference>
<feature type="transmembrane region" description="Helical" evidence="17">
    <location>
        <begin position="256"/>
        <end position="276"/>
    </location>
</feature>
<dbReference type="InterPro" id="IPR023299">
    <property type="entry name" value="ATPase_P-typ_cyto_dom_N"/>
</dbReference>
<dbReference type="GO" id="GO:0005886">
    <property type="term" value="C:plasma membrane"/>
    <property type="evidence" value="ECO:0000318"/>
    <property type="project" value="GO_Central"/>
</dbReference>
<evidence type="ECO:0000256" key="3">
    <source>
        <dbReference type="ARBA" id="ARBA00022448"/>
    </source>
</evidence>
<feature type="transmembrane region" description="Helical" evidence="17">
    <location>
        <begin position="686"/>
        <end position="704"/>
    </location>
</feature>
<dbReference type="Pfam" id="PF00702">
    <property type="entry name" value="Hydrolase"/>
    <property type="match status" value="1"/>
</dbReference>
<feature type="domain" description="Cation-transporting P-type ATPase N-terminal" evidence="18">
    <location>
        <begin position="90"/>
        <end position="170"/>
    </location>
</feature>
<feature type="transmembrane region" description="Helical" evidence="17">
    <location>
        <begin position="710"/>
        <end position="730"/>
    </location>
</feature>
<dbReference type="InterPro" id="IPR018303">
    <property type="entry name" value="ATPase_P-typ_P_site"/>
</dbReference>
<feature type="transmembrane region" description="Helical" evidence="17">
    <location>
        <begin position="306"/>
        <end position="332"/>
    </location>
</feature>
<keyword evidence="4 17" id="KW-0109">Calcium transport</keyword>
<dbReference type="eggNOG" id="KOG0204">
    <property type="taxonomic scope" value="Eukaryota"/>
</dbReference>
<comment type="caution">
    <text evidence="17">Lacks conserved residue(s) required for the propagation of feature annotation.</text>
</comment>
<dbReference type="FunFam" id="3.40.50.1000:FF:000018">
    <property type="entry name" value="Calcium-transporting ATPase"/>
    <property type="match status" value="1"/>
</dbReference>
<keyword evidence="8 17" id="KW-0106">Calcium</keyword>
<dbReference type="OMA" id="ECRYSEN"/>
<dbReference type="GO" id="GO:0005388">
    <property type="term" value="F:P-type calcium transporter activity"/>
    <property type="evidence" value="ECO:0000318"/>
    <property type="project" value="GO_Central"/>
</dbReference>
<dbReference type="SUPFAM" id="SSF81653">
    <property type="entry name" value="Calcium ATPase, transduction domain A"/>
    <property type="match status" value="1"/>
</dbReference>
<comment type="subcellular location">
    <subcellularLocation>
        <location evidence="1 17">Membrane</location>
        <topology evidence="1 17">Multi-pass membrane protein</topology>
    </subcellularLocation>
</comment>
<dbReference type="PROSITE" id="PS00154">
    <property type="entry name" value="ATPASE_E1_E2"/>
    <property type="match status" value="1"/>
</dbReference>
<dbReference type="Gene3D" id="3.40.50.1000">
    <property type="entry name" value="HAD superfamily/HAD-like"/>
    <property type="match status" value="1"/>
</dbReference>
<dbReference type="InParanoid" id="A0A059AWD9"/>
<dbReference type="SFLD" id="SFLDG00002">
    <property type="entry name" value="C1.7:_P-type_atpase_like"/>
    <property type="match status" value="1"/>
</dbReference>
<dbReference type="FunCoup" id="A0A059AWD9">
    <property type="interactions" value="1292"/>
</dbReference>
<organism evidence="19">
    <name type="scientific">Eucalyptus grandis</name>
    <name type="common">Flooded gum</name>
    <dbReference type="NCBI Taxonomy" id="71139"/>
    <lineage>
        <taxon>Eukaryota</taxon>
        <taxon>Viridiplantae</taxon>
        <taxon>Streptophyta</taxon>
        <taxon>Embryophyta</taxon>
        <taxon>Tracheophyta</taxon>
        <taxon>Spermatophyta</taxon>
        <taxon>Magnoliopsida</taxon>
        <taxon>eudicotyledons</taxon>
        <taxon>Gunneridae</taxon>
        <taxon>Pentapetalae</taxon>
        <taxon>rosids</taxon>
        <taxon>malvids</taxon>
        <taxon>Myrtales</taxon>
        <taxon>Myrtaceae</taxon>
        <taxon>Myrtoideae</taxon>
        <taxon>Eucalypteae</taxon>
        <taxon>Eucalyptus</taxon>
    </lineage>
</organism>
<dbReference type="PRINTS" id="PR00119">
    <property type="entry name" value="CATATPASE"/>
</dbReference>
<comment type="function">
    <text evidence="17">Catalyzes the hydrolysis of ATP coupled with the transport of calcium.</text>
</comment>
<dbReference type="InterPro" id="IPR023214">
    <property type="entry name" value="HAD_sf"/>
</dbReference>